<dbReference type="Gene3D" id="3.30.2010.10">
    <property type="entry name" value="Metalloproteases ('zincins'), catalytic domain"/>
    <property type="match status" value="1"/>
</dbReference>
<dbReference type="Pfam" id="PF01435">
    <property type="entry name" value="Peptidase_M48"/>
    <property type="match status" value="1"/>
</dbReference>
<dbReference type="CDD" id="cd07331">
    <property type="entry name" value="M48C_Oma1_like"/>
    <property type="match status" value="1"/>
</dbReference>
<dbReference type="GO" id="GO:0006515">
    <property type="term" value="P:protein quality control for misfolded or incompletely synthesized proteins"/>
    <property type="evidence" value="ECO:0007669"/>
    <property type="project" value="TreeGrafter"/>
</dbReference>
<evidence type="ECO:0000313" key="9">
    <source>
        <dbReference type="EMBL" id="KXS17901.1"/>
    </source>
</evidence>
<accession>A0A139AMA6</accession>
<evidence type="ECO:0000256" key="7">
    <source>
        <dbReference type="SAM" id="Phobius"/>
    </source>
</evidence>
<keyword evidence="1 6" id="KW-0645">Protease</keyword>
<keyword evidence="5 6" id="KW-0482">Metalloprotease</keyword>
<evidence type="ECO:0000313" key="10">
    <source>
        <dbReference type="Proteomes" id="UP000070544"/>
    </source>
</evidence>
<dbReference type="GO" id="GO:0034982">
    <property type="term" value="P:mitochondrial protein processing"/>
    <property type="evidence" value="ECO:0007669"/>
    <property type="project" value="TreeGrafter"/>
</dbReference>
<comment type="cofactor">
    <cofactor evidence="6">
        <name>Zn(2+)</name>
        <dbReference type="ChEBI" id="CHEBI:29105"/>
    </cofactor>
    <text evidence="6">Binds 1 zinc ion per subunit.</text>
</comment>
<evidence type="ECO:0000256" key="5">
    <source>
        <dbReference type="ARBA" id="ARBA00023049"/>
    </source>
</evidence>
<evidence type="ECO:0000256" key="3">
    <source>
        <dbReference type="ARBA" id="ARBA00022801"/>
    </source>
</evidence>
<organism evidence="9 10">
    <name type="scientific">Gonapodya prolifera (strain JEL478)</name>
    <name type="common">Monoblepharis prolifera</name>
    <dbReference type="NCBI Taxonomy" id="1344416"/>
    <lineage>
        <taxon>Eukaryota</taxon>
        <taxon>Fungi</taxon>
        <taxon>Fungi incertae sedis</taxon>
        <taxon>Chytridiomycota</taxon>
        <taxon>Chytridiomycota incertae sedis</taxon>
        <taxon>Monoblepharidomycetes</taxon>
        <taxon>Monoblepharidales</taxon>
        <taxon>Gonapodyaceae</taxon>
        <taxon>Gonapodya</taxon>
    </lineage>
</organism>
<comment type="similarity">
    <text evidence="6">Belongs to the peptidase M48 family.</text>
</comment>
<feature type="transmembrane region" description="Helical" evidence="7">
    <location>
        <begin position="81"/>
        <end position="100"/>
    </location>
</feature>
<keyword evidence="7" id="KW-0472">Membrane</keyword>
<keyword evidence="7" id="KW-0812">Transmembrane</keyword>
<dbReference type="OMA" id="RFNCYSE"/>
<evidence type="ECO:0000256" key="4">
    <source>
        <dbReference type="ARBA" id="ARBA00022833"/>
    </source>
</evidence>
<evidence type="ECO:0000256" key="1">
    <source>
        <dbReference type="ARBA" id="ARBA00022670"/>
    </source>
</evidence>
<keyword evidence="7" id="KW-1133">Transmembrane helix</keyword>
<dbReference type="STRING" id="1344416.A0A139AMA6"/>
<keyword evidence="3 6" id="KW-0378">Hydrolase</keyword>
<dbReference type="PANTHER" id="PTHR22726">
    <property type="entry name" value="METALLOENDOPEPTIDASE OMA1"/>
    <property type="match status" value="1"/>
</dbReference>
<feature type="transmembrane region" description="Helical" evidence="7">
    <location>
        <begin position="228"/>
        <end position="247"/>
    </location>
</feature>
<dbReference type="InterPro" id="IPR001915">
    <property type="entry name" value="Peptidase_M48"/>
</dbReference>
<evidence type="ECO:0000256" key="6">
    <source>
        <dbReference type="RuleBase" id="RU003983"/>
    </source>
</evidence>
<gene>
    <name evidence="9" type="ORF">M427DRAFT_30031</name>
</gene>
<dbReference type="EMBL" id="KQ965744">
    <property type="protein sequence ID" value="KXS17901.1"/>
    <property type="molecule type" value="Genomic_DNA"/>
</dbReference>
<keyword evidence="10" id="KW-1185">Reference proteome</keyword>
<reference evidence="9 10" key="1">
    <citation type="journal article" date="2015" name="Genome Biol. Evol.">
        <title>Phylogenomic analyses indicate that early fungi evolved digesting cell walls of algal ancestors of land plants.</title>
        <authorList>
            <person name="Chang Y."/>
            <person name="Wang S."/>
            <person name="Sekimoto S."/>
            <person name="Aerts A.L."/>
            <person name="Choi C."/>
            <person name="Clum A."/>
            <person name="LaButti K.M."/>
            <person name="Lindquist E.A."/>
            <person name="Yee Ngan C."/>
            <person name="Ohm R.A."/>
            <person name="Salamov A.A."/>
            <person name="Grigoriev I.V."/>
            <person name="Spatafora J.W."/>
            <person name="Berbee M.L."/>
        </authorList>
    </citation>
    <scope>NUCLEOTIDE SEQUENCE [LARGE SCALE GENOMIC DNA]</scope>
    <source>
        <strain evidence="9 10">JEL478</strain>
    </source>
</reference>
<keyword evidence="4 6" id="KW-0862">Zinc</keyword>
<dbReference type="Proteomes" id="UP000070544">
    <property type="component" value="Unassembled WGS sequence"/>
</dbReference>
<name>A0A139AMA6_GONPJ</name>
<dbReference type="PANTHER" id="PTHR22726:SF1">
    <property type="entry name" value="METALLOENDOPEPTIDASE OMA1, MITOCHONDRIAL"/>
    <property type="match status" value="1"/>
</dbReference>
<dbReference type="AlphaFoldDB" id="A0A139AMA6"/>
<dbReference type="GO" id="GO:0046872">
    <property type="term" value="F:metal ion binding"/>
    <property type="evidence" value="ECO:0007669"/>
    <property type="project" value="UniProtKB-KW"/>
</dbReference>
<dbReference type="GO" id="GO:0005743">
    <property type="term" value="C:mitochondrial inner membrane"/>
    <property type="evidence" value="ECO:0007669"/>
    <property type="project" value="TreeGrafter"/>
</dbReference>
<dbReference type="InterPro" id="IPR051156">
    <property type="entry name" value="Mito/Outer_Membr_Metalloprot"/>
</dbReference>
<protein>
    <recommendedName>
        <fullName evidence="8">Peptidase M48 domain-containing protein</fullName>
    </recommendedName>
</protein>
<dbReference type="GO" id="GO:0004222">
    <property type="term" value="F:metalloendopeptidase activity"/>
    <property type="evidence" value="ECO:0007669"/>
    <property type="project" value="InterPro"/>
</dbReference>
<evidence type="ECO:0000256" key="2">
    <source>
        <dbReference type="ARBA" id="ARBA00022723"/>
    </source>
</evidence>
<dbReference type="OrthoDB" id="7464992at2759"/>
<proteinExistence type="inferred from homology"/>
<keyword evidence="2" id="KW-0479">Metal-binding</keyword>
<evidence type="ECO:0000259" key="8">
    <source>
        <dbReference type="Pfam" id="PF01435"/>
    </source>
</evidence>
<feature type="domain" description="Peptidase M48" evidence="8">
    <location>
        <begin position="149"/>
        <end position="321"/>
    </location>
</feature>
<sequence>MYRPALPLPIHAVAAPSLLSAGPRTVPVASRIPQWGTLHAPRPSFAATHPATVQRRHQWNRRPDYVYFENTRPPIYARRSFWGYAGVCLGLGGVYYMSHLEEVPLTKRRRFLDITPSQEEILARSAYKQIMTEYGNRILPPSHPYTRFVKEVAVRLIAVSGMPDLNWEVYVVDAPEKNAFVLPGGKIFVYTGILPVVQDENGMAAVLGHEIAHQVARHSAEKMSNMKIVILLQVLLALVLSGEPFWLSRIFFDLGIMKPFSRKVETEADYIGLLLMAQACYDPRAAVDMWQRMSMATRNEPPQYLSTHPSHNERIKMLSKWMPEAINKRDLSNCATVGSFLDQFYGSARAVW</sequence>